<evidence type="ECO:0000256" key="1">
    <source>
        <dbReference type="SAM" id="MobiDB-lite"/>
    </source>
</evidence>
<name>A0A919CP94_9PROT</name>
<evidence type="ECO:0000313" key="5">
    <source>
        <dbReference type="Proteomes" id="UP000630353"/>
    </source>
</evidence>
<proteinExistence type="predicted"/>
<protein>
    <recommendedName>
        <fullName evidence="3">2TM domain-containing protein</fullName>
    </recommendedName>
</protein>
<organism evidence="4 5">
    <name type="scientific">Thalassobaculum fulvum</name>
    <dbReference type="NCBI Taxonomy" id="1633335"/>
    <lineage>
        <taxon>Bacteria</taxon>
        <taxon>Pseudomonadati</taxon>
        <taxon>Pseudomonadota</taxon>
        <taxon>Alphaproteobacteria</taxon>
        <taxon>Rhodospirillales</taxon>
        <taxon>Thalassobaculaceae</taxon>
        <taxon>Thalassobaculum</taxon>
    </lineage>
</organism>
<evidence type="ECO:0000313" key="4">
    <source>
        <dbReference type="EMBL" id="GHD46339.1"/>
    </source>
</evidence>
<evidence type="ECO:0000259" key="3">
    <source>
        <dbReference type="Pfam" id="PF13239"/>
    </source>
</evidence>
<feature type="region of interest" description="Disordered" evidence="1">
    <location>
        <begin position="97"/>
        <end position="117"/>
    </location>
</feature>
<dbReference type="Pfam" id="PF13239">
    <property type="entry name" value="2TM"/>
    <property type="match status" value="1"/>
</dbReference>
<dbReference type="InterPro" id="IPR025698">
    <property type="entry name" value="2TM_dom"/>
</dbReference>
<accession>A0A919CP94</accession>
<reference evidence="4" key="1">
    <citation type="journal article" date="2014" name="Int. J. Syst. Evol. Microbiol.">
        <title>Complete genome sequence of Corynebacterium casei LMG S-19264T (=DSM 44701T), isolated from a smear-ripened cheese.</title>
        <authorList>
            <consortium name="US DOE Joint Genome Institute (JGI-PGF)"/>
            <person name="Walter F."/>
            <person name="Albersmeier A."/>
            <person name="Kalinowski J."/>
            <person name="Ruckert C."/>
        </authorList>
    </citation>
    <scope>NUCLEOTIDE SEQUENCE</scope>
    <source>
        <strain evidence="4">KCTC 42651</strain>
    </source>
</reference>
<keyword evidence="5" id="KW-1185">Reference proteome</keyword>
<keyword evidence="2" id="KW-1133">Transmembrane helix</keyword>
<feature type="domain" description="2TM" evidence="3">
    <location>
        <begin position="10"/>
        <end position="63"/>
    </location>
</feature>
<evidence type="ECO:0000256" key="2">
    <source>
        <dbReference type="SAM" id="Phobius"/>
    </source>
</evidence>
<feature type="transmembrane region" description="Helical" evidence="2">
    <location>
        <begin position="45"/>
        <end position="66"/>
    </location>
</feature>
<feature type="transmembrane region" description="Helical" evidence="2">
    <location>
        <begin position="20"/>
        <end position="39"/>
    </location>
</feature>
<dbReference type="Proteomes" id="UP000630353">
    <property type="component" value="Unassembled WGS sequence"/>
</dbReference>
<dbReference type="RefSeq" id="WP_189988361.1">
    <property type="nucleotide sequence ID" value="NZ_BMZS01000003.1"/>
</dbReference>
<dbReference type="EMBL" id="BMZS01000003">
    <property type="protein sequence ID" value="GHD46339.1"/>
    <property type="molecule type" value="Genomic_DNA"/>
</dbReference>
<gene>
    <name evidence="4" type="ORF">GCM10017083_15350</name>
</gene>
<reference evidence="4" key="2">
    <citation type="submission" date="2020-09" db="EMBL/GenBank/DDBJ databases">
        <authorList>
            <person name="Sun Q."/>
            <person name="Kim S."/>
        </authorList>
    </citation>
    <scope>NUCLEOTIDE SEQUENCE</scope>
    <source>
        <strain evidence="4">KCTC 42651</strain>
    </source>
</reference>
<sequence>MIPDRHRPGRRLPRRYRFPAHFAVFAAAVPLLLIAEALSGSTWNLFWPLAAWTVLVTLHYFVASAYDLDNAWVDDRVTDLRARSYDFDHIQNIEQRVREHDASVTPPIEKRREPKDR</sequence>
<keyword evidence="2" id="KW-0812">Transmembrane</keyword>
<keyword evidence="2" id="KW-0472">Membrane</keyword>
<comment type="caution">
    <text evidence="4">The sequence shown here is derived from an EMBL/GenBank/DDBJ whole genome shotgun (WGS) entry which is preliminary data.</text>
</comment>
<dbReference type="AlphaFoldDB" id="A0A919CP94"/>